<dbReference type="PANTHER" id="PTHR19303:SF73">
    <property type="entry name" value="PROTEIN PDC2"/>
    <property type="match status" value="1"/>
</dbReference>
<sequence>MSNLNRPLNHHSAPRSKAKTVSRTPVRQNLTFEQKLEVIDFYKRFEGYLTLETMVPFLREMGFWSICVTSIRRCVRDEAKIRQYVSHSPRRLRSKRETMVAHPEVEYVLARWVDHKLNNSGRLRANLLVEKARQRWLWRFKQRHGLHRIMLHGERASAPVEDILSERRRLQPILGQYAPRDRFSVDEAALFFRQPATNLNGVGCHGGHLTYALCSNEDGSYKLPPIIIGREEHPSCFPQHRTVREHGYWYFYNPDVRMKSTIWVEFLAELNEAMRLENRHILLLCDNAYSHNHNPADFPHIRVEYLSPNLTPWVQPMNSGIISAFKAHYRRRFARIAFRCDDSGFTRAYQVDQREAMHIAIAAWDDITSENIAHCWHSTGITPPENYDLTAEPVAELETESIPIGGSLVTELDLVPENTRPEVYDVLAALETDLPTEDDVSVQQILQQMQLG</sequence>
<protein>
    <submittedName>
        <fullName evidence="3">Tigger transposable element-derived protein 6</fullName>
    </submittedName>
</protein>
<dbReference type="GO" id="GO:0003677">
    <property type="term" value="F:DNA binding"/>
    <property type="evidence" value="ECO:0007669"/>
    <property type="project" value="TreeGrafter"/>
</dbReference>
<comment type="caution">
    <text evidence="3">The sequence shown here is derived from an EMBL/GenBank/DDBJ whole genome shotgun (WGS) entry which is preliminary data.</text>
</comment>
<proteinExistence type="predicted"/>
<dbReference type="GO" id="GO:0005634">
    <property type="term" value="C:nucleus"/>
    <property type="evidence" value="ECO:0007669"/>
    <property type="project" value="TreeGrafter"/>
</dbReference>
<name>A0A5N5QIX5_9AGAM</name>
<evidence type="ECO:0000259" key="2">
    <source>
        <dbReference type="Pfam" id="PF03184"/>
    </source>
</evidence>
<accession>A0A5N5QIX5</accession>
<feature type="region of interest" description="Disordered" evidence="1">
    <location>
        <begin position="1"/>
        <end position="24"/>
    </location>
</feature>
<organism evidence="3 4">
    <name type="scientific">Ceratobasidium theobromae</name>
    <dbReference type="NCBI Taxonomy" id="1582974"/>
    <lineage>
        <taxon>Eukaryota</taxon>
        <taxon>Fungi</taxon>
        <taxon>Dikarya</taxon>
        <taxon>Basidiomycota</taxon>
        <taxon>Agaricomycotina</taxon>
        <taxon>Agaricomycetes</taxon>
        <taxon>Cantharellales</taxon>
        <taxon>Ceratobasidiaceae</taxon>
        <taxon>Ceratobasidium</taxon>
    </lineage>
</organism>
<dbReference type="OrthoDB" id="162969at2759"/>
<dbReference type="Proteomes" id="UP000383932">
    <property type="component" value="Unassembled WGS sequence"/>
</dbReference>
<feature type="domain" description="DDE-1" evidence="2">
    <location>
        <begin position="209"/>
        <end position="376"/>
    </location>
</feature>
<feature type="compositionally biased region" description="Basic residues" evidence="1">
    <location>
        <begin position="8"/>
        <end position="20"/>
    </location>
</feature>
<dbReference type="InterPro" id="IPR004875">
    <property type="entry name" value="DDE_SF_endonuclease_dom"/>
</dbReference>
<dbReference type="EMBL" id="SSOP01000093">
    <property type="protein sequence ID" value="KAB5591692.1"/>
    <property type="molecule type" value="Genomic_DNA"/>
</dbReference>
<gene>
    <name evidence="3" type="ORF">CTheo_4856</name>
</gene>
<keyword evidence="4" id="KW-1185">Reference proteome</keyword>
<evidence type="ECO:0000256" key="1">
    <source>
        <dbReference type="SAM" id="MobiDB-lite"/>
    </source>
</evidence>
<reference evidence="3 4" key="1">
    <citation type="journal article" date="2019" name="Fungal Biol. Biotechnol.">
        <title>Draft genome sequence of fastidious pathogen Ceratobasidium theobromae, which causes vascular-streak dieback in Theobroma cacao.</title>
        <authorList>
            <person name="Ali S.S."/>
            <person name="Asman A."/>
            <person name="Shao J."/>
            <person name="Firmansyah A.P."/>
            <person name="Susilo A.W."/>
            <person name="Rosmana A."/>
            <person name="McMahon P."/>
            <person name="Junaid M."/>
            <person name="Guest D."/>
            <person name="Kheng T.Y."/>
            <person name="Meinhardt L.W."/>
            <person name="Bailey B.A."/>
        </authorList>
    </citation>
    <scope>NUCLEOTIDE SEQUENCE [LARGE SCALE GENOMIC DNA]</scope>
    <source>
        <strain evidence="3 4">CT2</strain>
    </source>
</reference>
<evidence type="ECO:0000313" key="3">
    <source>
        <dbReference type="EMBL" id="KAB5591692.1"/>
    </source>
</evidence>
<dbReference type="PANTHER" id="PTHR19303">
    <property type="entry name" value="TRANSPOSON"/>
    <property type="match status" value="1"/>
</dbReference>
<dbReference type="Pfam" id="PF03184">
    <property type="entry name" value="DDE_1"/>
    <property type="match status" value="1"/>
</dbReference>
<dbReference type="InterPro" id="IPR050863">
    <property type="entry name" value="CenT-Element_Derived"/>
</dbReference>
<evidence type="ECO:0000313" key="4">
    <source>
        <dbReference type="Proteomes" id="UP000383932"/>
    </source>
</evidence>
<dbReference type="AlphaFoldDB" id="A0A5N5QIX5"/>